<evidence type="ECO:0000313" key="3">
    <source>
        <dbReference type="Proteomes" id="UP000626092"/>
    </source>
</evidence>
<proteinExistence type="predicted"/>
<dbReference type="AlphaFoldDB" id="A0A834LP15"/>
<dbReference type="Proteomes" id="UP000626092">
    <property type="component" value="Unassembled WGS sequence"/>
</dbReference>
<comment type="caution">
    <text evidence="2">The sequence shown here is derived from an EMBL/GenBank/DDBJ whole genome shotgun (WGS) entry which is preliminary data.</text>
</comment>
<organism evidence="2 3">
    <name type="scientific">Rhododendron simsii</name>
    <name type="common">Sims's rhododendron</name>
    <dbReference type="NCBI Taxonomy" id="118357"/>
    <lineage>
        <taxon>Eukaryota</taxon>
        <taxon>Viridiplantae</taxon>
        <taxon>Streptophyta</taxon>
        <taxon>Embryophyta</taxon>
        <taxon>Tracheophyta</taxon>
        <taxon>Spermatophyta</taxon>
        <taxon>Magnoliopsida</taxon>
        <taxon>eudicotyledons</taxon>
        <taxon>Gunneridae</taxon>
        <taxon>Pentapetalae</taxon>
        <taxon>asterids</taxon>
        <taxon>Ericales</taxon>
        <taxon>Ericaceae</taxon>
        <taxon>Ericoideae</taxon>
        <taxon>Rhodoreae</taxon>
        <taxon>Rhododendron</taxon>
    </lineage>
</organism>
<evidence type="ECO:0000256" key="1">
    <source>
        <dbReference type="SAM" id="MobiDB-lite"/>
    </source>
</evidence>
<dbReference type="EMBL" id="WJXA01000005">
    <property type="protein sequence ID" value="KAF7142902.1"/>
    <property type="molecule type" value="Genomic_DNA"/>
</dbReference>
<evidence type="ECO:0000313" key="2">
    <source>
        <dbReference type="EMBL" id="KAF7142902.1"/>
    </source>
</evidence>
<feature type="region of interest" description="Disordered" evidence="1">
    <location>
        <begin position="26"/>
        <end position="47"/>
    </location>
</feature>
<name>A0A834LP15_RHOSS</name>
<keyword evidence="3" id="KW-1185">Reference proteome</keyword>
<protein>
    <submittedName>
        <fullName evidence="2">Uncharacterized protein</fullName>
    </submittedName>
</protein>
<sequence>MASSGGNSNFSTQFSSSFSDLLREGQYQGERSGKIRGRNGVPDQIPRLKSLPPHSLPMISPPPVSPSSYLSIPSGLSPSWLLDSPAFLSTSNVRFNIPYCLFLARLSVGFLKSIELFHLACPNVPQTLLALPSPTTGTFSGLNFKEERTHSDFSFLPSQTRPTPSSLSSMFQSSANALPPVGF</sequence>
<reference evidence="2" key="1">
    <citation type="submission" date="2019-11" db="EMBL/GenBank/DDBJ databases">
        <authorList>
            <person name="Liu Y."/>
            <person name="Hou J."/>
            <person name="Li T.-Q."/>
            <person name="Guan C.-H."/>
            <person name="Wu X."/>
            <person name="Wu H.-Z."/>
            <person name="Ling F."/>
            <person name="Zhang R."/>
            <person name="Shi X.-G."/>
            <person name="Ren J.-P."/>
            <person name="Chen E.-F."/>
            <person name="Sun J.-M."/>
        </authorList>
    </citation>
    <scope>NUCLEOTIDE SEQUENCE</scope>
    <source>
        <strain evidence="2">Adult_tree_wgs_1</strain>
        <tissue evidence="2">Leaves</tissue>
    </source>
</reference>
<accession>A0A834LP15</accession>
<gene>
    <name evidence="2" type="ORF">RHSIM_Rhsim05G0226600</name>
</gene>